<evidence type="ECO:0000313" key="3">
    <source>
        <dbReference type="Proteomes" id="UP001597419"/>
    </source>
</evidence>
<reference evidence="3" key="1">
    <citation type="journal article" date="2019" name="Int. J. Syst. Evol. Microbiol.">
        <title>The Global Catalogue of Microorganisms (GCM) 10K type strain sequencing project: providing services to taxonomists for standard genome sequencing and annotation.</title>
        <authorList>
            <consortium name="The Broad Institute Genomics Platform"/>
            <consortium name="The Broad Institute Genome Sequencing Center for Infectious Disease"/>
            <person name="Wu L."/>
            <person name="Ma J."/>
        </authorList>
    </citation>
    <scope>NUCLEOTIDE SEQUENCE [LARGE SCALE GENOMIC DNA]</scope>
    <source>
        <strain evidence="3">CGMCC 4.7643</strain>
    </source>
</reference>
<dbReference type="SUPFAM" id="SSF51735">
    <property type="entry name" value="NAD(P)-binding Rossmann-fold domains"/>
    <property type="match status" value="1"/>
</dbReference>
<dbReference type="EMBL" id="JBHUKU010000033">
    <property type="protein sequence ID" value="MFD2465473.1"/>
    <property type="molecule type" value="Genomic_DNA"/>
</dbReference>
<dbReference type="RefSeq" id="WP_345407113.1">
    <property type="nucleotide sequence ID" value="NZ_BAABHG010000021.1"/>
</dbReference>
<organism evidence="2 3">
    <name type="scientific">Amycolatopsis samaneae</name>
    <dbReference type="NCBI Taxonomy" id="664691"/>
    <lineage>
        <taxon>Bacteria</taxon>
        <taxon>Bacillati</taxon>
        <taxon>Actinomycetota</taxon>
        <taxon>Actinomycetes</taxon>
        <taxon>Pseudonocardiales</taxon>
        <taxon>Pseudonocardiaceae</taxon>
        <taxon>Amycolatopsis</taxon>
    </lineage>
</organism>
<gene>
    <name evidence="2" type="ORF">ACFSYJ_43120</name>
</gene>
<feature type="region of interest" description="Disordered" evidence="1">
    <location>
        <begin position="85"/>
        <end position="106"/>
    </location>
</feature>
<dbReference type="Proteomes" id="UP001597419">
    <property type="component" value="Unassembled WGS sequence"/>
</dbReference>
<comment type="caution">
    <text evidence="2">The sequence shown here is derived from an EMBL/GenBank/DDBJ whole genome shotgun (WGS) entry which is preliminary data.</text>
</comment>
<proteinExistence type="predicted"/>
<dbReference type="Gene3D" id="3.40.50.720">
    <property type="entry name" value="NAD(P)-binding Rossmann-like Domain"/>
    <property type="match status" value="1"/>
</dbReference>
<evidence type="ECO:0008006" key="4">
    <source>
        <dbReference type="Google" id="ProtNLM"/>
    </source>
</evidence>
<dbReference type="Gene3D" id="3.90.25.10">
    <property type="entry name" value="UDP-galactose 4-epimerase, domain 1"/>
    <property type="match status" value="1"/>
</dbReference>
<dbReference type="PANTHER" id="PTHR43000">
    <property type="entry name" value="DTDP-D-GLUCOSE 4,6-DEHYDRATASE-RELATED"/>
    <property type="match status" value="1"/>
</dbReference>
<evidence type="ECO:0000313" key="2">
    <source>
        <dbReference type="EMBL" id="MFD2465473.1"/>
    </source>
</evidence>
<accession>A0ABW5GXA4</accession>
<protein>
    <recommendedName>
        <fullName evidence="4">dTDP-glucose 4,6-dehydratase</fullName>
    </recommendedName>
</protein>
<sequence>MLRAGVPGEIYNIGGSTDLTTTALTSLLLAEVGADWDAVTFVPDRTANDIRYAMEWTKIAELGFQPTRRVADSLAGTVDWYRDHPGRWAPEPGPDPAGRVMEVTSA</sequence>
<evidence type="ECO:0000256" key="1">
    <source>
        <dbReference type="SAM" id="MobiDB-lite"/>
    </source>
</evidence>
<name>A0ABW5GXA4_9PSEU</name>
<dbReference type="InterPro" id="IPR036291">
    <property type="entry name" value="NAD(P)-bd_dom_sf"/>
</dbReference>
<keyword evidence="3" id="KW-1185">Reference proteome</keyword>